<dbReference type="HOGENOM" id="CLU_1099163_0_0_1"/>
<dbReference type="EMBL" id="KI911165">
    <property type="protein sequence ID" value="ETR98044.1"/>
    <property type="molecule type" value="Genomic_DNA"/>
</dbReference>
<reference evidence="2" key="1">
    <citation type="journal article" date="2013" name="Ind. Biotechnol.">
        <title>Comparative genomics analysis of Trichoderma reesei strains.</title>
        <authorList>
            <person name="Koike H."/>
            <person name="Aerts A."/>
            <person name="LaButti K."/>
            <person name="Grigoriev I.V."/>
            <person name="Baker S.E."/>
        </authorList>
    </citation>
    <scope>NUCLEOTIDE SEQUENCE [LARGE SCALE GENOMIC DNA]</scope>
    <source>
        <strain evidence="2">ATCC 56765 / BCRC 32924 / NRRL 11460 / Rut C-30</strain>
    </source>
</reference>
<name>A0A024RY15_HYPJR</name>
<evidence type="ECO:0000313" key="2">
    <source>
        <dbReference type="Proteomes" id="UP000024376"/>
    </source>
</evidence>
<proteinExistence type="predicted"/>
<accession>A0A024RY15</accession>
<evidence type="ECO:0000313" key="1">
    <source>
        <dbReference type="EMBL" id="ETR98044.1"/>
    </source>
</evidence>
<gene>
    <name evidence="1" type="ORF">M419DRAFT_12137</name>
</gene>
<protein>
    <submittedName>
        <fullName evidence="1">Uncharacterized protein</fullName>
    </submittedName>
</protein>
<organism evidence="1 2">
    <name type="scientific">Hypocrea jecorina (strain ATCC 56765 / BCRC 32924 / NRRL 11460 / Rut C-30)</name>
    <name type="common">Trichoderma reesei</name>
    <dbReference type="NCBI Taxonomy" id="1344414"/>
    <lineage>
        <taxon>Eukaryota</taxon>
        <taxon>Fungi</taxon>
        <taxon>Dikarya</taxon>
        <taxon>Ascomycota</taxon>
        <taxon>Pezizomycotina</taxon>
        <taxon>Sordariomycetes</taxon>
        <taxon>Hypocreomycetidae</taxon>
        <taxon>Hypocreales</taxon>
        <taxon>Hypocreaceae</taxon>
        <taxon>Trichoderma</taxon>
    </lineage>
</organism>
<dbReference type="Proteomes" id="UP000024376">
    <property type="component" value="Unassembled WGS sequence"/>
</dbReference>
<dbReference type="KEGG" id="trr:M419DRAFT_12137"/>
<dbReference type="OrthoDB" id="10401766at2759"/>
<dbReference type="AlphaFoldDB" id="A0A024RY15"/>
<sequence>MEDSLYGFRFKSQTSLLVSGPHEVDEVLIESMQWQDCLQHEARNLQPHHHYCDEATQTPNWEHHDQRIDYPSTLAPQTTDEAFGRQSEHTAWNSGDVVDFQVGDDLDKWRRQSIWYEAGLQGDCQSSPALQPMVMKQEGSDEGMQMFPETALFDAEDASYYEIKNSIACQNVQGECGSDVSSITMEDACEADEDTAWEMAIDAEDEDLSDTGDGGVIEFGDEFLSEKPAVDEFIEGIPQRLYWAITEAQHLWE</sequence>